<evidence type="ECO:0000313" key="5">
    <source>
        <dbReference type="Proteomes" id="UP001285636"/>
    </source>
</evidence>
<accession>A0AAJ2NL89</accession>
<evidence type="ECO:0000313" key="4">
    <source>
        <dbReference type="EMBL" id="MDV2885124.1"/>
    </source>
</evidence>
<feature type="region of interest" description="Disordered" evidence="2">
    <location>
        <begin position="26"/>
        <end position="46"/>
    </location>
</feature>
<protein>
    <submittedName>
        <fullName evidence="4">DUF4352 domain-containing protein</fullName>
    </submittedName>
</protein>
<dbReference type="InterPro" id="IPR029051">
    <property type="entry name" value="DUF4352"/>
</dbReference>
<proteinExistence type="predicted"/>
<dbReference type="Gene3D" id="2.60.40.1240">
    <property type="match status" value="1"/>
</dbReference>
<keyword evidence="1" id="KW-0732">Signal</keyword>
<reference evidence="4" key="1">
    <citation type="submission" date="2023-10" db="EMBL/GenBank/DDBJ databases">
        <title>Screening of Alkalihalophilus pseudofirmusBZ-TG-HK211 and Its Alleviation of Salt Stress on Rapeseed Growth.</title>
        <authorList>
            <person name="Zhao B."/>
            <person name="Guo T."/>
        </authorList>
    </citation>
    <scope>NUCLEOTIDE SEQUENCE</scope>
    <source>
        <strain evidence="4">BZ-TG-HK211</strain>
    </source>
</reference>
<sequence>MKGKVVLLSALLILLVLVGGYAFSSQPASSSLDDQESMGKVERGEQTQEINGLKMTVNNVRTEESEQEGMHNVIIDITLENASSTVQEFSLFKMSLADPEGYAYTHSSRVETKGILGGQLHPERKNRGEIAFEVPVHEEYEMIYTDHLRTGQVTWPITLDQ</sequence>
<name>A0AAJ2NL89_ALKPS</name>
<organism evidence="4 5">
    <name type="scientific">Alkalihalophilus pseudofirmus</name>
    <name type="common">Bacillus pseudofirmus</name>
    <dbReference type="NCBI Taxonomy" id="79885"/>
    <lineage>
        <taxon>Bacteria</taxon>
        <taxon>Bacillati</taxon>
        <taxon>Bacillota</taxon>
        <taxon>Bacilli</taxon>
        <taxon>Bacillales</taxon>
        <taxon>Bacillaceae</taxon>
        <taxon>Alkalihalophilus</taxon>
    </lineage>
</organism>
<dbReference type="EMBL" id="JAWJAY010000001">
    <property type="protein sequence ID" value="MDV2885124.1"/>
    <property type="molecule type" value="Genomic_DNA"/>
</dbReference>
<comment type="caution">
    <text evidence="4">The sequence shown here is derived from an EMBL/GenBank/DDBJ whole genome shotgun (WGS) entry which is preliminary data.</text>
</comment>
<dbReference type="Pfam" id="PF11611">
    <property type="entry name" value="DUF4352"/>
    <property type="match status" value="1"/>
</dbReference>
<gene>
    <name evidence="4" type="ORF">RYX45_08015</name>
</gene>
<feature type="compositionally biased region" description="Basic and acidic residues" evidence="2">
    <location>
        <begin position="37"/>
        <end position="46"/>
    </location>
</feature>
<dbReference type="AlphaFoldDB" id="A0AAJ2NL89"/>
<feature type="domain" description="DUF4352" evidence="3">
    <location>
        <begin position="45"/>
        <end position="148"/>
    </location>
</feature>
<evidence type="ECO:0000256" key="1">
    <source>
        <dbReference type="ARBA" id="ARBA00022729"/>
    </source>
</evidence>
<evidence type="ECO:0000259" key="3">
    <source>
        <dbReference type="Pfam" id="PF11611"/>
    </source>
</evidence>
<dbReference type="RefSeq" id="WP_012959238.1">
    <property type="nucleotide sequence ID" value="NZ_CP144224.1"/>
</dbReference>
<dbReference type="Proteomes" id="UP001285636">
    <property type="component" value="Unassembled WGS sequence"/>
</dbReference>
<evidence type="ECO:0000256" key="2">
    <source>
        <dbReference type="SAM" id="MobiDB-lite"/>
    </source>
</evidence>
<dbReference type="InterPro" id="IPR029050">
    <property type="entry name" value="Immunoprotect_excell_Ig-like"/>
</dbReference>